<dbReference type="Proteomes" id="UP000564885">
    <property type="component" value="Unassembled WGS sequence"/>
</dbReference>
<dbReference type="GO" id="GO:0003677">
    <property type="term" value="F:DNA binding"/>
    <property type="evidence" value="ECO:0007669"/>
    <property type="project" value="UniProtKB-KW"/>
</dbReference>
<accession>A0A849I8J5</accession>
<dbReference type="AlphaFoldDB" id="A0A849I8J5"/>
<dbReference type="Pfam" id="PF01796">
    <property type="entry name" value="OB_ChsH2_C"/>
    <property type="match status" value="1"/>
</dbReference>
<evidence type="ECO:0000259" key="1">
    <source>
        <dbReference type="Pfam" id="PF01796"/>
    </source>
</evidence>
<feature type="domain" description="ChsH2 rubredoxin-like zinc ribbon" evidence="2">
    <location>
        <begin position="11"/>
        <end position="45"/>
    </location>
</feature>
<keyword evidence="3" id="KW-0238">DNA-binding</keyword>
<protein>
    <submittedName>
        <fullName evidence="3">DNA-binding protein</fullName>
    </submittedName>
</protein>
<organism evidence="3 4">
    <name type="scientific">Enterovirga aerilata</name>
    <dbReference type="NCBI Taxonomy" id="2730920"/>
    <lineage>
        <taxon>Bacteria</taxon>
        <taxon>Pseudomonadati</taxon>
        <taxon>Pseudomonadota</taxon>
        <taxon>Alphaproteobacteria</taxon>
        <taxon>Hyphomicrobiales</taxon>
        <taxon>Methylobacteriaceae</taxon>
        <taxon>Enterovirga</taxon>
    </lineage>
</organism>
<evidence type="ECO:0000313" key="3">
    <source>
        <dbReference type="EMBL" id="NNM73718.1"/>
    </source>
</evidence>
<evidence type="ECO:0000313" key="4">
    <source>
        <dbReference type="Proteomes" id="UP000564885"/>
    </source>
</evidence>
<gene>
    <name evidence="3" type="ORF">HJG44_15130</name>
</gene>
<dbReference type="RefSeq" id="WP_171219214.1">
    <property type="nucleotide sequence ID" value="NZ_JABEPP010000004.1"/>
</dbReference>
<dbReference type="InterPro" id="IPR052513">
    <property type="entry name" value="Thioester_dehydratase-like"/>
</dbReference>
<dbReference type="EMBL" id="JABEPP010000004">
    <property type="protein sequence ID" value="NNM73718.1"/>
    <property type="molecule type" value="Genomic_DNA"/>
</dbReference>
<proteinExistence type="predicted"/>
<dbReference type="PANTHER" id="PTHR34075:SF5">
    <property type="entry name" value="BLR3430 PROTEIN"/>
    <property type="match status" value="1"/>
</dbReference>
<sequence>MHEGPDVAFRRGLAEGKVVLPKCNACGRFHFFPRVVCPHCYATSFTSHEVSGKGEIHTTTVVRRPPDRGGDYNVCIVELEERVRMMSRIEGVAPPDVEIGMAVIAYAGEIDGTPAVLCRPEGG</sequence>
<evidence type="ECO:0000259" key="2">
    <source>
        <dbReference type="Pfam" id="PF12172"/>
    </source>
</evidence>
<dbReference type="PANTHER" id="PTHR34075">
    <property type="entry name" value="BLR3430 PROTEIN"/>
    <property type="match status" value="1"/>
</dbReference>
<comment type="caution">
    <text evidence="3">The sequence shown here is derived from an EMBL/GenBank/DDBJ whole genome shotgun (WGS) entry which is preliminary data.</text>
</comment>
<dbReference type="Gene3D" id="6.10.30.10">
    <property type="match status" value="1"/>
</dbReference>
<dbReference type="InterPro" id="IPR002878">
    <property type="entry name" value="ChsH2_C"/>
</dbReference>
<dbReference type="Pfam" id="PF12172">
    <property type="entry name" value="zf-ChsH2"/>
    <property type="match status" value="1"/>
</dbReference>
<dbReference type="InterPro" id="IPR022002">
    <property type="entry name" value="ChsH2_Znr"/>
</dbReference>
<reference evidence="3 4" key="1">
    <citation type="submission" date="2020-04" db="EMBL/GenBank/DDBJ databases">
        <title>Enterovirga sp. isolate from soil.</title>
        <authorList>
            <person name="Chea S."/>
            <person name="Kim D.-U."/>
        </authorList>
    </citation>
    <scope>NUCLEOTIDE SEQUENCE [LARGE SCALE GENOMIC DNA]</scope>
    <source>
        <strain evidence="3 4">DB1703</strain>
    </source>
</reference>
<keyword evidence="4" id="KW-1185">Reference proteome</keyword>
<feature type="domain" description="ChsH2 C-terminal OB-fold" evidence="1">
    <location>
        <begin position="48"/>
        <end position="103"/>
    </location>
</feature>
<name>A0A849I8J5_9HYPH</name>
<dbReference type="SUPFAM" id="SSF50249">
    <property type="entry name" value="Nucleic acid-binding proteins"/>
    <property type="match status" value="1"/>
</dbReference>
<dbReference type="InterPro" id="IPR012340">
    <property type="entry name" value="NA-bd_OB-fold"/>
</dbReference>